<protein>
    <submittedName>
        <fullName evidence="2">Rz inner membrane protein</fullName>
    </submittedName>
</protein>
<sequence length="119" mass="13071">MRKIYVVIITTIVVAGLIWAFIATQVNTGVTSKRQEDALAVSEANVGIGKEAKDQGEQATKRADVAKEQRTHQINQLKDKLHEKAESYDSIPLSPSDVDILCRAYRSTDPVCSPTVKSD</sequence>
<keyword evidence="3" id="KW-1185">Reference proteome</keyword>
<proteinExistence type="predicted"/>
<dbReference type="Proteomes" id="UP000001571">
    <property type="component" value="Segment"/>
</dbReference>
<reference evidence="2 3" key="2">
    <citation type="journal article" date="1986" name="Appl. Environ. Microbiol.">
        <title>Cloning and Expression in Escherichia coli of the Polysaccharide Depolymerase Associated with Bacteriophage-Infected Erwinia amylovora.</title>
        <authorList>
            <person name="Vandenbergh P.A."/>
            <person name="Cole R.L."/>
        </authorList>
    </citation>
    <scope>NUCLEOTIDE SEQUENCE [LARGE SCALE GENOMIC DNA]</scope>
</reference>
<evidence type="ECO:0000313" key="2">
    <source>
        <dbReference type="EMBL" id="ABM63440.1"/>
    </source>
</evidence>
<dbReference type="EMBL" id="EF160123">
    <property type="protein sequence ID" value="ABM63440.1"/>
    <property type="molecule type" value="Genomic_DNA"/>
</dbReference>
<evidence type="ECO:0000313" key="3">
    <source>
        <dbReference type="Proteomes" id="UP000001571"/>
    </source>
</evidence>
<accession>A2I818</accession>
<reference evidence="2 3" key="1">
    <citation type="journal article" date="1985" name="Appl. Environ. Microbiol.">
        <title>Partial Purification and Characterization of a Polysaccharide Depolymerase Associated with Phage-Infected Erwinia amylovora.</title>
        <authorList>
            <person name="Vandenbergh P.A."/>
            <person name="Wright A.M."/>
            <person name="Vidaver A.K."/>
        </authorList>
    </citation>
    <scope>NUCLEOTIDE SEQUENCE [LARGE SCALE GENOMIC DNA]</scope>
</reference>
<feature type="region of interest" description="Disordered" evidence="1">
    <location>
        <begin position="51"/>
        <end position="79"/>
    </location>
</feature>
<dbReference type="RefSeq" id="YP_001039681.1">
    <property type="nucleotide sequence ID" value="NC_009014.1"/>
</dbReference>
<name>A2I818_9CAUD</name>
<dbReference type="KEGG" id="vg:4818407"/>
<dbReference type="GeneID" id="4818407"/>
<gene>
    <name evidence="2" type="ORF">Era103g50</name>
</gene>
<evidence type="ECO:0000256" key="1">
    <source>
        <dbReference type="SAM" id="MobiDB-lite"/>
    </source>
</evidence>
<organism evidence="2 3">
    <name type="scientific">Erwinia phage Era103</name>
    <dbReference type="NCBI Taxonomy" id="418443"/>
    <lineage>
        <taxon>Viruses</taxon>
        <taxon>Duplodnaviria</taxon>
        <taxon>Heunggongvirae</taxon>
        <taxon>Uroviricota</taxon>
        <taxon>Caudoviricetes</taxon>
        <taxon>Autographivirales</taxon>
        <taxon>Autosignataviridae</taxon>
        <taxon>Molineuxvirinae</taxon>
        <taxon>Eracentumvirus</taxon>
        <taxon>Eracentumvirus era103</taxon>
    </lineage>
</organism>